<dbReference type="KEGG" id="dya:Dyak_GE27733"/>
<evidence type="ECO:0000259" key="9">
    <source>
        <dbReference type="PROSITE" id="PS51194"/>
    </source>
</evidence>
<dbReference type="Pfam" id="PF00271">
    <property type="entry name" value="Helicase_C"/>
    <property type="match status" value="1"/>
</dbReference>
<evidence type="ECO:0000256" key="7">
    <source>
        <dbReference type="SAM" id="MobiDB-lite"/>
    </source>
</evidence>
<protein>
    <recommendedName>
        <fullName evidence="1">RNA helicase</fullName>
        <ecNumber evidence="1">3.6.4.13</ecNumber>
    </recommendedName>
</protein>
<gene>
    <name evidence="11" type="primary">Dyak\GE27733</name>
    <name evidence="11" type="synonym">GE27733</name>
    <name evidence="11" type="ORF">Dyak_GE27733</name>
</gene>
<feature type="compositionally biased region" description="Basic and acidic residues" evidence="7">
    <location>
        <begin position="1"/>
        <end position="17"/>
    </location>
</feature>
<evidence type="ECO:0000259" key="10">
    <source>
        <dbReference type="PROSITE" id="PS51195"/>
    </source>
</evidence>
<feature type="domain" description="Helicase C-terminal" evidence="9">
    <location>
        <begin position="579"/>
        <end position="729"/>
    </location>
</feature>
<dbReference type="GO" id="GO:0003676">
    <property type="term" value="F:nucleic acid binding"/>
    <property type="evidence" value="ECO:0007669"/>
    <property type="project" value="InterPro"/>
</dbReference>
<evidence type="ECO:0000256" key="3">
    <source>
        <dbReference type="ARBA" id="ARBA00022801"/>
    </source>
</evidence>
<dbReference type="InterPro" id="IPR001650">
    <property type="entry name" value="Helicase_C-like"/>
</dbReference>
<feature type="compositionally biased region" description="Basic and acidic residues" evidence="7">
    <location>
        <begin position="82"/>
        <end position="101"/>
    </location>
</feature>
<keyword evidence="12" id="KW-1185">Reference proteome</keyword>
<dbReference type="InterPro" id="IPR011545">
    <property type="entry name" value="DEAD/DEAH_box_helicase_dom"/>
</dbReference>
<feature type="domain" description="Helicase ATP-binding" evidence="8">
    <location>
        <begin position="376"/>
        <end position="549"/>
    </location>
</feature>
<feature type="compositionally biased region" description="Polar residues" evidence="7">
    <location>
        <begin position="198"/>
        <end position="208"/>
    </location>
</feature>
<feature type="compositionally biased region" description="Polar residues" evidence="7">
    <location>
        <begin position="218"/>
        <end position="243"/>
    </location>
</feature>
<dbReference type="PROSITE" id="PS51195">
    <property type="entry name" value="Q_MOTIF"/>
    <property type="match status" value="1"/>
</dbReference>
<feature type="compositionally biased region" description="Low complexity" evidence="7">
    <location>
        <begin position="55"/>
        <end position="81"/>
    </location>
</feature>
<dbReference type="Gene3D" id="3.40.50.300">
    <property type="entry name" value="P-loop containing nucleotide triphosphate hydrolases"/>
    <property type="match status" value="2"/>
</dbReference>
<dbReference type="GO" id="GO:0005524">
    <property type="term" value="F:ATP binding"/>
    <property type="evidence" value="ECO:0007669"/>
    <property type="project" value="UniProtKB-KW"/>
</dbReference>
<evidence type="ECO:0000256" key="6">
    <source>
        <dbReference type="PROSITE-ProRule" id="PRU00552"/>
    </source>
</evidence>
<dbReference type="InterPro" id="IPR014014">
    <property type="entry name" value="RNA_helicase_DEAD_Q_motif"/>
</dbReference>
<dbReference type="EC" id="3.6.4.13" evidence="1"/>
<dbReference type="InterPro" id="IPR027417">
    <property type="entry name" value="P-loop_NTPase"/>
</dbReference>
<dbReference type="GO" id="GO:0003724">
    <property type="term" value="F:RNA helicase activity"/>
    <property type="evidence" value="ECO:0007669"/>
    <property type="project" value="UniProtKB-EC"/>
</dbReference>
<organism evidence="11 12">
    <name type="scientific">Drosophila yakuba</name>
    <name type="common">Fruit fly</name>
    <dbReference type="NCBI Taxonomy" id="7245"/>
    <lineage>
        <taxon>Eukaryota</taxon>
        <taxon>Metazoa</taxon>
        <taxon>Ecdysozoa</taxon>
        <taxon>Arthropoda</taxon>
        <taxon>Hexapoda</taxon>
        <taxon>Insecta</taxon>
        <taxon>Pterygota</taxon>
        <taxon>Neoptera</taxon>
        <taxon>Endopterygota</taxon>
        <taxon>Diptera</taxon>
        <taxon>Brachycera</taxon>
        <taxon>Muscomorpha</taxon>
        <taxon>Ephydroidea</taxon>
        <taxon>Drosophilidae</taxon>
        <taxon>Drosophila</taxon>
        <taxon>Sophophora</taxon>
    </lineage>
</organism>
<dbReference type="Proteomes" id="UP000002282">
    <property type="component" value="Chromosome X"/>
</dbReference>
<dbReference type="AlphaFoldDB" id="A0A0R1E927"/>
<feature type="short sequence motif" description="Q motif" evidence="6">
    <location>
        <begin position="345"/>
        <end position="373"/>
    </location>
</feature>
<dbReference type="InterPro" id="IPR014001">
    <property type="entry name" value="Helicase_ATP-bd"/>
</dbReference>
<evidence type="ECO:0000256" key="2">
    <source>
        <dbReference type="ARBA" id="ARBA00022741"/>
    </source>
</evidence>
<dbReference type="PANTHER" id="PTHR47958">
    <property type="entry name" value="ATP-DEPENDENT RNA HELICASE DBP3"/>
    <property type="match status" value="1"/>
</dbReference>
<feature type="compositionally biased region" description="Basic residues" evidence="7">
    <location>
        <begin position="735"/>
        <end position="751"/>
    </location>
</feature>
<feature type="region of interest" description="Disordered" evidence="7">
    <location>
        <begin position="729"/>
        <end position="751"/>
    </location>
</feature>
<dbReference type="SMR" id="A0A0R1E927"/>
<accession>A0A0R1E927</accession>
<dbReference type="SMART" id="SM00487">
    <property type="entry name" value="DEXDc"/>
    <property type="match status" value="1"/>
</dbReference>
<name>A0A0R1E927_DROYA</name>
<keyword evidence="5" id="KW-0067">ATP-binding</keyword>
<feature type="compositionally biased region" description="Polar residues" evidence="7">
    <location>
        <begin position="263"/>
        <end position="275"/>
    </location>
</feature>
<evidence type="ECO:0000256" key="1">
    <source>
        <dbReference type="ARBA" id="ARBA00012552"/>
    </source>
</evidence>
<evidence type="ECO:0000256" key="5">
    <source>
        <dbReference type="ARBA" id="ARBA00022840"/>
    </source>
</evidence>
<keyword evidence="4" id="KW-0347">Helicase</keyword>
<sequence length="751" mass="84416">MSKEVKEMEMENLKGEASDTEQNQEIERTSGLSPKKTVSKIENNKPNNPFRKHSTSSSSSSGSGTSRLFRTSISSSSGSESRPSRDRFSSTRNGTQDEKLKLKVRSHNSAEPCSADVSKSKSRSRSMSKSNFRGRSNLRSSSGSDSGSNSGSHSGNDSESNSSSGSGSDAESNAGASSRGSDKKETTRLRSAVRRINETWQSPNSFKSVKTYRKKYESGSSSTPQNPWKNRIDLTNGSTNLKSPDNRSRNPWRVGMRNRLKTQSRGSSFSPSQKVFKNGSLIRSRSPHRNPWRDRSPPKSRSPPNNLSTRKQPKDVVDNDTDLYRERHKITLASWDIRPIPKPMKSFHSSGFDATILGRLELQGYDAPTPIQAQAWSIALAGRNLVMISGNGTGKTLGYLLPGILNIQEQRGSKGRKKGPIVLILVDGREAATLVRKEVLNYTNPRELRAHCLLGGGQWQSHSECDLLVASAGRLLEMIDDKKHEVELDRCAYLVLDDIDRMIDVGLEGQICRLLCRLRPRAQLIITTSSWSRNLERIANKFMGQYTSIRVGPINNSSEDLQNIRQRVEVIDGRSKMYQLKEELTAIYDSSDSPGKVVVYVKRQKLVDELVEFIRLFVPCEGIHGGRSTLEKEVIIRDFRNGAYNIIVATDMTSRGLDVPGIRYVINYDFPISIEGYVQRLVRTGCLSRSRNCEAISFFTKANSKLLVDVVDFLKNNKQEIQPHLLQMAEEQARRPRNRKRHRPQRYNRKR</sequence>
<dbReference type="PROSITE" id="PS51194">
    <property type="entry name" value="HELICASE_CTER"/>
    <property type="match status" value="1"/>
</dbReference>
<proteinExistence type="predicted"/>
<reference evidence="11 12" key="1">
    <citation type="journal article" date="2007" name="Nature">
        <title>Evolution of genes and genomes on the Drosophila phylogeny.</title>
        <authorList>
            <consortium name="Drosophila 12 Genomes Consortium"/>
            <person name="Clark A.G."/>
            <person name="Eisen M.B."/>
            <person name="Smith D.R."/>
            <person name="Bergman C.M."/>
            <person name="Oliver B."/>
            <person name="Markow T.A."/>
            <person name="Kaufman T.C."/>
            <person name="Kellis M."/>
            <person name="Gelbart W."/>
            <person name="Iyer V.N."/>
            <person name="Pollard D.A."/>
            <person name="Sackton T.B."/>
            <person name="Larracuente A.M."/>
            <person name="Singh N.D."/>
            <person name="Abad J.P."/>
            <person name="Abt D.N."/>
            <person name="Adryan B."/>
            <person name="Aguade M."/>
            <person name="Akashi H."/>
            <person name="Anderson W.W."/>
            <person name="Aquadro C.F."/>
            <person name="Ardell D.H."/>
            <person name="Arguello R."/>
            <person name="Artieri C.G."/>
            <person name="Barbash D.A."/>
            <person name="Barker D."/>
            <person name="Barsanti P."/>
            <person name="Batterham P."/>
            <person name="Batzoglou S."/>
            <person name="Begun D."/>
            <person name="Bhutkar A."/>
            <person name="Blanco E."/>
            <person name="Bosak S.A."/>
            <person name="Bradley R.K."/>
            <person name="Brand A.D."/>
            <person name="Brent M.R."/>
            <person name="Brooks A.N."/>
            <person name="Brown R.H."/>
            <person name="Butlin R.K."/>
            <person name="Caggese C."/>
            <person name="Calvi B.R."/>
            <person name="Bernardo de Carvalho A."/>
            <person name="Caspi A."/>
            <person name="Castrezana S."/>
            <person name="Celniker S.E."/>
            <person name="Chang J.L."/>
            <person name="Chapple C."/>
            <person name="Chatterji S."/>
            <person name="Chinwalla A."/>
            <person name="Civetta A."/>
            <person name="Clifton S.W."/>
            <person name="Comeron J.M."/>
            <person name="Costello J.C."/>
            <person name="Coyne J.A."/>
            <person name="Daub J."/>
            <person name="David R.G."/>
            <person name="Delcher A.L."/>
            <person name="Delehaunty K."/>
            <person name="Do C.B."/>
            <person name="Ebling H."/>
            <person name="Edwards K."/>
            <person name="Eickbush T."/>
            <person name="Evans J.D."/>
            <person name="Filipski A."/>
            <person name="Findeiss S."/>
            <person name="Freyhult E."/>
            <person name="Fulton L."/>
            <person name="Fulton R."/>
            <person name="Garcia A.C."/>
            <person name="Gardiner A."/>
            <person name="Garfield D.A."/>
            <person name="Garvin B.E."/>
            <person name="Gibson G."/>
            <person name="Gilbert D."/>
            <person name="Gnerre S."/>
            <person name="Godfrey J."/>
            <person name="Good R."/>
            <person name="Gotea V."/>
            <person name="Gravely B."/>
            <person name="Greenberg A.J."/>
            <person name="Griffiths-Jones S."/>
            <person name="Gross S."/>
            <person name="Guigo R."/>
            <person name="Gustafson E.A."/>
            <person name="Haerty W."/>
            <person name="Hahn M.W."/>
            <person name="Halligan D.L."/>
            <person name="Halpern A.L."/>
            <person name="Halter G.M."/>
            <person name="Han M.V."/>
            <person name="Heger A."/>
            <person name="Hillier L."/>
            <person name="Hinrichs A.S."/>
            <person name="Holmes I."/>
            <person name="Hoskins R.A."/>
            <person name="Hubisz M.J."/>
            <person name="Hultmark D."/>
            <person name="Huntley M.A."/>
            <person name="Jaffe D.B."/>
            <person name="Jagadeeshan S."/>
            <person name="Jeck W.R."/>
            <person name="Johnson J."/>
            <person name="Jones C.D."/>
            <person name="Jordan W.C."/>
            <person name="Karpen G.H."/>
            <person name="Kataoka E."/>
            <person name="Keightley P.D."/>
            <person name="Kheradpour P."/>
            <person name="Kirkness E.F."/>
            <person name="Koerich L.B."/>
            <person name="Kristiansen K."/>
            <person name="Kudrna D."/>
            <person name="Kulathinal R.J."/>
            <person name="Kumar S."/>
            <person name="Kwok R."/>
            <person name="Lander E."/>
            <person name="Langley C.H."/>
            <person name="Lapoint R."/>
            <person name="Lazzaro B.P."/>
            <person name="Lee S.J."/>
            <person name="Levesque L."/>
            <person name="Li R."/>
            <person name="Lin C.F."/>
            <person name="Lin M.F."/>
            <person name="Lindblad-Toh K."/>
            <person name="Llopart A."/>
            <person name="Long M."/>
            <person name="Low L."/>
            <person name="Lozovsky E."/>
            <person name="Lu J."/>
            <person name="Luo M."/>
            <person name="Machado C.A."/>
            <person name="Makalowski W."/>
            <person name="Marzo M."/>
            <person name="Matsuda M."/>
            <person name="Matzkin L."/>
            <person name="McAllister B."/>
            <person name="McBride C.S."/>
            <person name="McKernan B."/>
            <person name="McKernan K."/>
            <person name="Mendez-Lago M."/>
            <person name="Minx P."/>
            <person name="Mollenhauer M.U."/>
            <person name="Montooth K."/>
            <person name="Mount S.M."/>
            <person name="Mu X."/>
            <person name="Myers E."/>
            <person name="Negre B."/>
            <person name="Newfeld S."/>
            <person name="Nielsen R."/>
            <person name="Noor M.A."/>
            <person name="O'Grady P."/>
            <person name="Pachter L."/>
            <person name="Papaceit M."/>
            <person name="Parisi M.J."/>
            <person name="Parisi M."/>
            <person name="Parts L."/>
            <person name="Pedersen J.S."/>
            <person name="Pesole G."/>
            <person name="Phillippy A.M."/>
            <person name="Ponting C.P."/>
            <person name="Pop M."/>
            <person name="Porcelli D."/>
            <person name="Powell J.R."/>
            <person name="Prohaska S."/>
            <person name="Pruitt K."/>
            <person name="Puig M."/>
            <person name="Quesneville H."/>
            <person name="Ram K.R."/>
            <person name="Rand D."/>
            <person name="Rasmussen M.D."/>
            <person name="Reed L.K."/>
            <person name="Reenan R."/>
            <person name="Reily A."/>
            <person name="Remington K.A."/>
            <person name="Rieger T.T."/>
            <person name="Ritchie M.G."/>
            <person name="Robin C."/>
            <person name="Rogers Y.H."/>
            <person name="Rohde C."/>
            <person name="Rozas J."/>
            <person name="Rubenfield M.J."/>
            <person name="Ruiz A."/>
            <person name="Russo S."/>
            <person name="Salzberg S.L."/>
            <person name="Sanchez-Gracia A."/>
            <person name="Saranga D.J."/>
            <person name="Sato H."/>
            <person name="Schaeffer S.W."/>
            <person name="Schatz M.C."/>
            <person name="Schlenke T."/>
            <person name="Schwartz R."/>
            <person name="Segarra C."/>
            <person name="Singh R.S."/>
            <person name="Sirot L."/>
            <person name="Sirota M."/>
            <person name="Sisneros N.B."/>
            <person name="Smith C.D."/>
            <person name="Smith T.F."/>
            <person name="Spieth J."/>
            <person name="Stage D.E."/>
            <person name="Stark A."/>
            <person name="Stephan W."/>
            <person name="Strausberg R.L."/>
            <person name="Strempel S."/>
            <person name="Sturgill D."/>
            <person name="Sutton G."/>
            <person name="Sutton G.G."/>
            <person name="Tao W."/>
            <person name="Teichmann S."/>
            <person name="Tobari Y.N."/>
            <person name="Tomimura Y."/>
            <person name="Tsolas J.M."/>
            <person name="Valente V.L."/>
            <person name="Venter E."/>
            <person name="Venter J.C."/>
            <person name="Vicario S."/>
            <person name="Vieira F.G."/>
            <person name="Vilella A.J."/>
            <person name="Villasante A."/>
            <person name="Walenz B."/>
            <person name="Wang J."/>
            <person name="Wasserman M."/>
            <person name="Watts T."/>
            <person name="Wilson D."/>
            <person name="Wilson R.K."/>
            <person name="Wing R.A."/>
            <person name="Wolfner M.F."/>
            <person name="Wong A."/>
            <person name="Wong G.K."/>
            <person name="Wu C.I."/>
            <person name="Wu G."/>
            <person name="Yamamoto D."/>
            <person name="Yang H.P."/>
            <person name="Yang S.P."/>
            <person name="Yorke J.A."/>
            <person name="Yoshida K."/>
            <person name="Zdobnov E."/>
            <person name="Zhang P."/>
            <person name="Zhang Y."/>
            <person name="Zimin A.V."/>
            <person name="Baldwin J."/>
            <person name="Abdouelleil A."/>
            <person name="Abdulkadir J."/>
            <person name="Abebe A."/>
            <person name="Abera B."/>
            <person name="Abreu J."/>
            <person name="Acer S.C."/>
            <person name="Aftuck L."/>
            <person name="Alexander A."/>
            <person name="An P."/>
            <person name="Anderson E."/>
            <person name="Anderson S."/>
            <person name="Arachi H."/>
            <person name="Azer M."/>
            <person name="Bachantsang P."/>
            <person name="Barry A."/>
            <person name="Bayul T."/>
            <person name="Berlin A."/>
            <person name="Bessette D."/>
            <person name="Bloom T."/>
            <person name="Blye J."/>
            <person name="Boguslavskiy L."/>
            <person name="Bonnet C."/>
            <person name="Boukhgalter B."/>
            <person name="Bourzgui I."/>
            <person name="Brown A."/>
            <person name="Cahill P."/>
            <person name="Channer S."/>
            <person name="Cheshatsang Y."/>
            <person name="Chuda L."/>
            <person name="Citroen M."/>
            <person name="Collymore A."/>
            <person name="Cooke P."/>
            <person name="Costello M."/>
            <person name="D'Aco K."/>
            <person name="Daza R."/>
            <person name="De Haan G."/>
            <person name="DeGray S."/>
            <person name="DeMaso C."/>
            <person name="Dhargay N."/>
            <person name="Dooley K."/>
            <person name="Dooley E."/>
            <person name="Doricent M."/>
            <person name="Dorje P."/>
            <person name="Dorjee K."/>
            <person name="Dupes A."/>
            <person name="Elong R."/>
            <person name="Falk J."/>
            <person name="Farina A."/>
            <person name="Faro S."/>
            <person name="Ferguson D."/>
            <person name="Fisher S."/>
            <person name="Foley C.D."/>
            <person name="Franke A."/>
            <person name="Friedrich D."/>
            <person name="Gadbois L."/>
            <person name="Gearin G."/>
            <person name="Gearin C.R."/>
            <person name="Giannoukos G."/>
            <person name="Goode T."/>
            <person name="Graham J."/>
            <person name="Grandbois E."/>
            <person name="Grewal S."/>
            <person name="Gyaltsen K."/>
            <person name="Hafez N."/>
            <person name="Hagos B."/>
            <person name="Hall J."/>
            <person name="Henson C."/>
            <person name="Hollinger A."/>
            <person name="Honan T."/>
            <person name="Huard M.D."/>
            <person name="Hughes L."/>
            <person name="Hurhula B."/>
            <person name="Husby M.E."/>
            <person name="Kamat A."/>
            <person name="Kanga B."/>
            <person name="Kashin S."/>
            <person name="Khazanovich D."/>
            <person name="Kisner P."/>
            <person name="Lance K."/>
            <person name="Lara M."/>
            <person name="Lee W."/>
            <person name="Lennon N."/>
            <person name="Letendre F."/>
            <person name="LeVine R."/>
            <person name="Lipovsky A."/>
            <person name="Liu X."/>
            <person name="Liu J."/>
            <person name="Liu S."/>
            <person name="Lokyitsang T."/>
            <person name="Lokyitsang Y."/>
            <person name="Lubonja R."/>
            <person name="Lui A."/>
            <person name="MacDonald P."/>
            <person name="Magnisalis V."/>
            <person name="Maru K."/>
            <person name="Matthews C."/>
            <person name="McCusker W."/>
            <person name="McDonough S."/>
            <person name="Mehta T."/>
            <person name="Meldrim J."/>
            <person name="Meneus L."/>
            <person name="Mihai O."/>
            <person name="Mihalev A."/>
            <person name="Mihova T."/>
            <person name="Mittelman R."/>
            <person name="Mlenga V."/>
            <person name="Montmayeur A."/>
            <person name="Mulrain L."/>
            <person name="Navidi A."/>
            <person name="Naylor J."/>
            <person name="Negash T."/>
            <person name="Nguyen T."/>
            <person name="Nguyen N."/>
            <person name="Nicol R."/>
            <person name="Norbu C."/>
            <person name="Norbu N."/>
            <person name="Novod N."/>
            <person name="O'Neill B."/>
            <person name="Osman S."/>
            <person name="Markiewicz E."/>
            <person name="Oyono O.L."/>
            <person name="Patti C."/>
            <person name="Phunkhang P."/>
            <person name="Pierre F."/>
            <person name="Priest M."/>
            <person name="Raghuraman S."/>
            <person name="Rege F."/>
            <person name="Reyes R."/>
            <person name="Rise C."/>
            <person name="Rogov P."/>
            <person name="Ross K."/>
            <person name="Ryan E."/>
            <person name="Settipalli S."/>
            <person name="Shea T."/>
            <person name="Sherpa N."/>
            <person name="Shi L."/>
            <person name="Shih D."/>
            <person name="Sparrow T."/>
            <person name="Spaulding J."/>
            <person name="Stalker J."/>
            <person name="Stange-Thomann N."/>
            <person name="Stavropoulos S."/>
            <person name="Stone C."/>
            <person name="Strader C."/>
            <person name="Tesfaye S."/>
            <person name="Thomson T."/>
            <person name="Thoulutsang Y."/>
            <person name="Thoulutsang D."/>
            <person name="Topham K."/>
            <person name="Topping I."/>
            <person name="Tsamla T."/>
            <person name="Vassiliev H."/>
            <person name="Vo A."/>
            <person name="Wangchuk T."/>
            <person name="Wangdi T."/>
            <person name="Weiand M."/>
            <person name="Wilkinson J."/>
            <person name="Wilson A."/>
            <person name="Yadav S."/>
            <person name="Young G."/>
            <person name="Yu Q."/>
            <person name="Zembek L."/>
            <person name="Zhong D."/>
            <person name="Zimmer A."/>
            <person name="Zwirko Z."/>
            <person name="Jaffe D.B."/>
            <person name="Alvarez P."/>
            <person name="Brockman W."/>
            <person name="Butler J."/>
            <person name="Chin C."/>
            <person name="Gnerre S."/>
            <person name="Grabherr M."/>
            <person name="Kleber M."/>
            <person name="Mauceli E."/>
            <person name="MacCallum I."/>
        </authorList>
    </citation>
    <scope>NUCLEOTIDE SEQUENCE [LARGE SCALE GENOMIC DNA]</scope>
    <source>
        <strain evidence="12">Tai18E2 / Tucson 14021-0261.01</strain>
    </source>
</reference>
<feature type="region of interest" description="Disordered" evidence="7">
    <location>
        <begin position="1"/>
        <end position="320"/>
    </location>
</feature>
<dbReference type="GO" id="GO:0010468">
    <property type="term" value="P:regulation of gene expression"/>
    <property type="evidence" value="ECO:0007669"/>
    <property type="project" value="UniProtKB-ARBA"/>
</dbReference>
<evidence type="ECO:0000313" key="12">
    <source>
        <dbReference type="Proteomes" id="UP000002282"/>
    </source>
</evidence>
<dbReference type="Pfam" id="PF00270">
    <property type="entry name" value="DEAD"/>
    <property type="match status" value="1"/>
</dbReference>
<evidence type="ECO:0000256" key="4">
    <source>
        <dbReference type="ARBA" id="ARBA00022806"/>
    </source>
</evidence>
<dbReference type="EMBL" id="CM000162">
    <property type="protein sequence ID" value="KRK05896.1"/>
    <property type="molecule type" value="Genomic_DNA"/>
</dbReference>
<keyword evidence="2" id="KW-0547">Nucleotide-binding</keyword>
<dbReference type="SMART" id="SM00490">
    <property type="entry name" value="HELICc"/>
    <property type="match status" value="1"/>
</dbReference>
<reference evidence="11 12" key="2">
    <citation type="journal article" date="2007" name="PLoS Biol.">
        <title>Principles of genome evolution in the Drosophila melanogaster species group.</title>
        <authorList>
            <person name="Ranz J.M."/>
            <person name="Maurin D."/>
            <person name="Chan Y.S."/>
            <person name="von Grotthuss M."/>
            <person name="Hillier L.W."/>
            <person name="Roote J."/>
            <person name="Ashburner M."/>
            <person name="Bergman C.M."/>
        </authorList>
    </citation>
    <scope>NUCLEOTIDE SEQUENCE [LARGE SCALE GENOMIC DNA]</scope>
    <source>
        <strain evidence="12">Tai18E2 / Tucson 14021-0261.01</strain>
    </source>
</reference>
<feature type="domain" description="DEAD-box RNA helicase Q" evidence="10">
    <location>
        <begin position="345"/>
        <end position="373"/>
    </location>
</feature>
<keyword evidence="3" id="KW-0378">Hydrolase</keyword>
<evidence type="ECO:0000259" key="8">
    <source>
        <dbReference type="PROSITE" id="PS51192"/>
    </source>
</evidence>
<dbReference type="GO" id="GO:0016787">
    <property type="term" value="F:hydrolase activity"/>
    <property type="evidence" value="ECO:0007669"/>
    <property type="project" value="UniProtKB-KW"/>
</dbReference>
<dbReference type="OrthoDB" id="7871215at2759"/>
<dbReference type="PROSITE" id="PS51192">
    <property type="entry name" value="HELICASE_ATP_BIND_1"/>
    <property type="match status" value="1"/>
</dbReference>
<dbReference type="SUPFAM" id="SSF52540">
    <property type="entry name" value="P-loop containing nucleoside triphosphate hydrolases"/>
    <property type="match status" value="1"/>
</dbReference>
<dbReference type="CDD" id="cd18787">
    <property type="entry name" value="SF2_C_DEAD"/>
    <property type="match status" value="1"/>
</dbReference>
<evidence type="ECO:0000313" key="11">
    <source>
        <dbReference type="EMBL" id="KRK05896.1"/>
    </source>
</evidence>
<feature type="compositionally biased region" description="Low complexity" evidence="7">
    <location>
        <begin position="127"/>
        <end position="178"/>
    </location>
</feature>